<protein>
    <recommendedName>
        <fullName evidence="1">F-box domain-containing protein</fullName>
    </recommendedName>
</protein>
<evidence type="ECO:0000313" key="3">
    <source>
        <dbReference type="Proteomes" id="UP000077315"/>
    </source>
</evidence>
<dbReference type="InterPro" id="IPR001810">
    <property type="entry name" value="F-box_dom"/>
</dbReference>
<gene>
    <name evidence="2" type="ORF">PHYBLDRAFT_163355</name>
</gene>
<evidence type="ECO:0000313" key="2">
    <source>
        <dbReference type="EMBL" id="OAD78238.1"/>
    </source>
</evidence>
<sequence length="631" mass="72911">MGFSELPTEILIAIANKLTPKEWRLSGTIFRKWNELMRETQWKRIQITPLNKHKFFSPVGGQDDIYKTCGDYVLDLTLSSSLSIDDKSLRLLQRHFQGLDFLKIFDASLTGSLVNSTTDWSCWSSLTRLKVFTKGEDSIDIPEIFIKVLSKLPNLQHLDYTKDYTSERPLYTLRDLEELHSCLPQLQELFLTVDLDILNQRDLEYMLKAAPMDHLTVVKFRINTTDLRWLYYFARKYPKVYLMEWRNTSIAETSNDIQDQTLSMLKALPHAFSNLNTIVTSSTTKSEWTSFLFKNCLDQFYVPLQNIRYFMFDDNLDPTQSEKSFDDCLRYFPKSLERLSISSNDSITRQCMIPNILGNIPNLVVLAIDMTNSSIELDILLNHCRFLRVLRLKVHGIYLSNDAFESMGRHDLALVEVGDAFIEKDLFLYISQRCKRLKYMRLVETKVYGPISSRREAFCLDMSHTEFSHLQFNGVSFYESKNDVVLTQIPLRMVTLVQTKEFLQAKGTKGPGVSMVVGNTGRSISSISPWFLTYSNRINGGEGKQGPISQVSMEYIFEYYRCLPTRDVEFRLQDVSVSPSYIGELRQKVGYGPTDIRSYVKFMCAHVSKYVIKTASFADNDFWAKLCEGLA</sequence>
<dbReference type="InParanoid" id="A0A167PN32"/>
<dbReference type="AlphaFoldDB" id="A0A167PN32"/>
<dbReference type="EMBL" id="KV440973">
    <property type="protein sequence ID" value="OAD78238.1"/>
    <property type="molecule type" value="Genomic_DNA"/>
</dbReference>
<dbReference type="OrthoDB" id="10383765at2759"/>
<dbReference type="Gene3D" id="3.80.10.10">
    <property type="entry name" value="Ribonuclease Inhibitor"/>
    <property type="match status" value="1"/>
</dbReference>
<dbReference type="SUPFAM" id="SSF52047">
    <property type="entry name" value="RNI-like"/>
    <property type="match status" value="1"/>
</dbReference>
<evidence type="ECO:0000259" key="1">
    <source>
        <dbReference type="PROSITE" id="PS50181"/>
    </source>
</evidence>
<name>A0A167PN32_PHYB8</name>
<dbReference type="PROSITE" id="PS50181">
    <property type="entry name" value="FBOX"/>
    <property type="match status" value="1"/>
</dbReference>
<accession>A0A167PN32</accession>
<feature type="domain" description="F-box" evidence="1">
    <location>
        <begin position="1"/>
        <end position="45"/>
    </location>
</feature>
<keyword evidence="3" id="KW-1185">Reference proteome</keyword>
<dbReference type="Proteomes" id="UP000077315">
    <property type="component" value="Unassembled WGS sequence"/>
</dbReference>
<dbReference type="VEuPathDB" id="FungiDB:PHYBLDRAFT_163355"/>
<dbReference type="InterPro" id="IPR032675">
    <property type="entry name" value="LRR_dom_sf"/>
</dbReference>
<dbReference type="RefSeq" id="XP_018296278.1">
    <property type="nucleotide sequence ID" value="XM_018434778.1"/>
</dbReference>
<proteinExistence type="predicted"/>
<organism evidence="2 3">
    <name type="scientific">Phycomyces blakesleeanus (strain ATCC 8743b / DSM 1359 / FGSC 10004 / NBRC 33097 / NRRL 1555)</name>
    <dbReference type="NCBI Taxonomy" id="763407"/>
    <lineage>
        <taxon>Eukaryota</taxon>
        <taxon>Fungi</taxon>
        <taxon>Fungi incertae sedis</taxon>
        <taxon>Mucoromycota</taxon>
        <taxon>Mucoromycotina</taxon>
        <taxon>Mucoromycetes</taxon>
        <taxon>Mucorales</taxon>
        <taxon>Phycomycetaceae</taxon>
        <taxon>Phycomyces</taxon>
    </lineage>
</organism>
<reference evidence="3" key="1">
    <citation type="submission" date="2015-06" db="EMBL/GenBank/DDBJ databases">
        <title>Expansion of signal transduction pathways in fungi by whole-genome duplication.</title>
        <authorList>
            <consortium name="DOE Joint Genome Institute"/>
            <person name="Corrochano L.M."/>
            <person name="Kuo A."/>
            <person name="Marcet-Houben M."/>
            <person name="Polaino S."/>
            <person name="Salamov A."/>
            <person name="Villalobos J.M."/>
            <person name="Alvarez M.I."/>
            <person name="Avalos J."/>
            <person name="Benito E.P."/>
            <person name="Benoit I."/>
            <person name="Burger G."/>
            <person name="Camino L.P."/>
            <person name="Canovas D."/>
            <person name="Cerda-Olmedo E."/>
            <person name="Cheng J.-F."/>
            <person name="Dominguez A."/>
            <person name="Elias M."/>
            <person name="Eslava A.P."/>
            <person name="Glaser F."/>
            <person name="Grimwood J."/>
            <person name="Gutierrez G."/>
            <person name="Heitman J."/>
            <person name="Henrissat B."/>
            <person name="Iturriaga E.A."/>
            <person name="Lang B.F."/>
            <person name="Lavin J.L."/>
            <person name="Lee S."/>
            <person name="Li W."/>
            <person name="Lindquist E."/>
            <person name="Lopez-Garcia S."/>
            <person name="Luque E.M."/>
            <person name="Marcos A.T."/>
            <person name="Martin J."/>
            <person name="McCluskey K."/>
            <person name="Medina H.R."/>
            <person name="Miralles-Duran A."/>
            <person name="Miyazaki A."/>
            <person name="Munoz-Torres E."/>
            <person name="Oguiza J.A."/>
            <person name="Ohm R."/>
            <person name="Olmedo M."/>
            <person name="Orejas M."/>
            <person name="Ortiz-Castellanos L."/>
            <person name="Pisabarro A.G."/>
            <person name="Rodriguez-Romero J."/>
            <person name="Ruiz-Herrera J."/>
            <person name="Ruiz-Vazquez R."/>
            <person name="Sanz C."/>
            <person name="Schackwitz W."/>
            <person name="Schmutz J."/>
            <person name="Shahriari M."/>
            <person name="Shelest E."/>
            <person name="Silva-Franco F."/>
            <person name="Soanes D."/>
            <person name="Syed K."/>
            <person name="Tagua V.G."/>
            <person name="Talbot N.J."/>
            <person name="Thon M."/>
            <person name="De vries R.P."/>
            <person name="Wiebenga A."/>
            <person name="Yadav J.S."/>
            <person name="Braun E.L."/>
            <person name="Baker S."/>
            <person name="Garre V."/>
            <person name="Horwitz B."/>
            <person name="Torres-Martinez S."/>
            <person name="Idnurm A."/>
            <person name="Herrera-Estrella A."/>
            <person name="Gabaldon T."/>
            <person name="Grigoriev I.V."/>
        </authorList>
    </citation>
    <scope>NUCLEOTIDE SEQUENCE [LARGE SCALE GENOMIC DNA]</scope>
    <source>
        <strain evidence="3">NRRL 1555(-)</strain>
    </source>
</reference>
<dbReference type="GeneID" id="28995684"/>